<evidence type="ECO:0000313" key="5">
    <source>
        <dbReference type="Proteomes" id="UP001321473"/>
    </source>
</evidence>
<dbReference type="EMBL" id="JARKHS020032435">
    <property type="protein sequence ID" value="KAK8760019.1"/>
    <property type="molecule type" value="Genomic_DNA"/>
</dbReference>
<comment type="similarity">
    <text evidence="1">Belongs to the DNA mismatch repair MutL/HexB family.</text>
</comment>
<comment type="caution">
    <text evidence="4">The sequence shown here is derived from an EMBL/GenBank/DDBJ whole genome shotgun (WGS) entry which is preliminary data.</text>
</comment>
<feature type="compositionally biased region" description="Polar residues" evidence="2">
    <location>
        <begin position="324"/>
        <end position="334"/>
    </location>
</feature>
<dbReference type="InterPro" id="IPR042120">
    <property type="entry name" value="MutL_C_dimsub"/>
</dbReference>
<sequence length="799" mass="87682">MELKALPAEVIHKLRSGVAIVSLAHCMEELVLNALDAGATCIAVRLNMHYHKVQVVDNGHGMPTDQLEKCGERYCTSKCRTLRDLDNPKYYGYRGEAISSIVEMSGLVQIESKSSTCAQSWCKTFSLGKLRDLAPSATNRPSVGTTVTVLDFMYNLPVRRGSVSEAIDFEFCLQHLEGIALSHPEVSFTLRNDVTGEKHFQTHKTNSVLDIFAQLFGARKAATLKQASLKKKSMMSEDEPAGVDHAMPALISNCVNNGPKDRPVPSTARRYFSLGQLNLTLNNSPRVDQEDVKRSPFSKNVQSVTPVQATLSRTSPVADVAQPSAGNNSSSSTEIAEYELGGLTQPSPRESQLQQSGNSHGEPDAIDISTVQQQVSDPIEGTCVDVEDQPGIVDGPGNVGDNTATVELYPGDWASCIDPMTGEKVFINMTSGNSCFTLPPLCLEPDAPVAEPPNVTSLRTSLLAPAPSVPQFLPRPQDERTRFGCTPDPEQADVADMVRVWNNPVFACNTGQDIANGGLLSKENCTAALYKITQLYKFTKEMLAYVKVIGQVDAKFIACLMPVSHNGVVQEESLVVLFDQHAAHERVRLEWLLENQYEARGQAKCVRSSSLKTELTVALEPNTLRRAALCEKEMRRLGIHYTVHDCCLSFTRLPVCLLERDEGEQRAGRPSTLASRMEELVRDHTETLLGTRHSAIALPKFLMDVLSSQACHGAIRFGSVLEKHECVKILKALSKCRLPFQCAHGRPSLTPIVDLRFLPSEEKGQQRPNLAGLHARLKGNGNNGENHDSEHWLSEKSSF</sequence>
<dbReference type="SMART" id="SM00853">
    <property type="entry name" value="MutL_C"/>
    <property type="match status" value="1"/>
</dbReference>
<dbReference type="Gene3D" id="3.30.1540.20">
    <property type="entry name" value="MutL, C-terminal domain, dimerisation subdomain"/>
    <property type="match status" value="1"/>
</dbReference>
<evidence type="ECO:0000256" key="1">
    <source>
        <dbReference type="ARBA" id="ARBA00006082"/>
    </source>
</evidence>
<dbReference type="SUPFAM" id="SSF118116">
    <property type="entry name" value="DNA mismatch repair protein MutL"/>
    <property type="match status" value="1"/>
</dbReference>
<organism evidence="4 5">
    <name type="scientific">Amblyomma americanum</name>
    <name type="common">Lone star tick</name>
    <dbReference type="NCBI Taxonomy" id="6943"/>
    <lineage>
        <taxon>Eukaryota</taxon>
        <taxon>Metazoa</taxon>
        <taxon>Ecdysozoa</taxon>
        <taxon>Arthropoda</taxon>
        <taxon>Chelicerata</taxon>
        <taxon>Arachnida</taxon>
        <taxon>Acari</taxon>
        <taxon>Parasitiformes</taxon>
        <taxon>Ixodida</taxon>
        <taxon>Ixodoidea</taxon>
        <taxon>Ixodidae</taxon>
        <taxon>Amblyomminae</taxon>
        <taxon>Amblyomma</taxon>
    </lineage>
</organism>
<dbReference type="InterPro" id="IPR014790">
    <property type="entry name" value="MutL_C"/>
</dbReference>
<feature type="compositionally biased region" description="Polar residues" evidence="2">
    <location>
        <begin position="297"/>
        <end position="315"/>
    </location>
</feature>
<proteinExistence type="inferred from homology"/>
<dbReference type="InterPro" id="IPR036890">
    <property type="entry name" value="HATPase_C_sf"/>
</dbReference>
<reference evidence="4 5" key="1">
    <citation type="journal article" date="2023" name="Arcadia Sci">
        <title>De novo assembly of a long-read Amblyomma americanum tick genome.</title>
        <authorList>
            <person name="Chou S."/>
            <person name="Poskanzer K.E."/>
            <person name="Rollins M."/>
            <person name="Thuy-Boun P.S."/>
        </authorList>
    </citation>
    <scope>NUCLEOTIDE SEQUENCE [LARGE SCALE GENOMIC DNA]</scope>
    <source>
        <strain evidence="4">F_SG_1</strain>
        <tissue evidence="4">Salivary glands</tissue>
    </source>
</reference>
<dbReference type="PANTHER" id="PTHR10073">
    <property type="entry name" value="DNA MISMATCH REPAIR PROTEIN MLH, PMS, MUTL"/>
    <property type="match status" value="1"/>
</dbReference>
<name>A0AAQ4DC29_AMBAM</name>
<dbReference type="PANTHER" id="PTHR10073:SF47">
    <property type="entry name" value="DNA MISMATCH REPAIR PROTEIN MLH3"/>
    <property type="match status" value="1"/>
</dbReference>
<dbReference type="InterPro" id="IPR003594">
    <property type="entry name" value="HATPase_dom"/>
</dbReference>
<dbReference type="GO" id="GO:0016887">
    <property type="term" value="F:ATP hydrolysis activity"/>
    <property type="evidence" value="ECO:0007669"/>
    <property type="project" value="InterPro"/>
</dbReference>
<dbReference type="InterPro" id="IPR042121">
    <property type="entry name" value="MutL_C_regsub"/>
</dbReference>
<protein>
    <recommendedName>
        <fullName evidence="3">MutL C-terminal dimerisation domain-containing protein</fullName>
    </recommendedName>
</protein>
<feature type="compositionally biased region" description="Polar residues" evidence="2">
    <location>
        <begin position="344"/>
        <end position="359"/>
    </location>
</feature>
<dbReference type="SUPFAM" id="SSF55874">
    <property type="entry name" value="ATPase domain of HSP90 chaperone/DNA topoisomerase II/histidine kinase"/>
    <property type="match status" value="1"/>
</dbReference>
<feature type="region of interest" description="Disordered" evidence="2">
    <location>
        <begin position="775"/>
        <end position="799"/>
    </location>
</feature>
<keyword evidence="5" id="KW-1185">Reference proteome</keyword>
<evidence type="ECO:0000259" key="3">
    <source>
        <dbReference type="SMART" id="SM00853"/>
    </source>
</evidence>
<accession>A0AAQ4DC29</accession>
<dbReference type="Proteomes" id="UP001321473">
    <property type="component" value="Unassembled WGS sequence"/>
</dbReference>
<gene>
    <name evidence="4" type="ORF">V5799_028713</name>
</gene>
<evidence type="ECO:0000313" key="4">
    <source>
        <dbReference type="EMBL" id="KAK8760019.1"/>
    </source>
</evidence>
<dbReference type="Gene3D" id="3.30.565.10">
    <property type="entry name" value="Histidine kinase-like ATPase, C-terminal domain"/>
    <property type="match status" value="1"/>
</dbReference>
<dbReference type="GO" id="GO:0005524">
    <property type="term" value="F:ATP binding"/>
    <property type="evidence" value="ECO:0007669"/>
    <property type="project" value="InterPro"/>
</dbReference>
<feature type="domain" description="MutL C-terminal dimerisation" evidence="3">
    <location>
        <begin position="548"/>
        <end position="721"/>
    </location>
</feature>
<feature type="compositionally biased region" description="Basic and acidic residues" evidence="2">
    <location>
        <begin position="785"/>
        <end position="799"/>
    </location>
</feature>
<dbReference type="Pfam" id="PF02518">
    <property type="entry name" value="HATPase_c"/>
    <property type="match status" value="1"/>
</dbReference>
<dbReference type="InterPro" id="IPR038973">
    <property type="entry name" value="MutL/Mlh/Pms-like"/>
</dbReference>
<dbReference type="GO" id="GO:0140664">
    <property type="term" value="F:ATP-dependent DNA damage sensor activity"/>
    <property type="evidence" value="ECO:0007669"/>
    <property type="project" value="InterPro"/>
</dbReference>
<dbReference type="Gene3D" id="3.30.1370.100">
    <property type="entry name" value="MutL, C-terminal domain, regulatory subdomain"/>
    <property type="match status" value="1"/>
</dbReference>
<feature type="region of interest" description="Disordered" evidence="2">
    <location>
        <begin position="285"/>
        <end position="364"/>
    </location>
</feature>
<dbReference type="GO" id="GO:0006298">
    <property type="term" value="P:mismatch repair"/>
    <property type="evidence" value="ECO:0007669"/>
    <property type="project" value="InterPro"/>
</dbReference>
<dbReference type="AlphaFoldDB" id="A0AAQ4DC29"/>
<dbReference type="GO" id="GO:0032300">
    <property type="term" value="C:mismatch repair complex"/>
    <property type="evidence" value="ECO:0007669"/>
    <property type="project" value="InterPro"/>
</dbReference>
<dbReference type="InterPro" id="IPR037198">
    <property type="entry name" value="MutL_C_sf"/>
</dbReference>
<evidence type="ECO:0000256" key="2">
    <source>
        <dbReference type="SAM" id="MobiDB-lite"/>
    </source>
</evidence>